<dbReference type="EC" id="1.7.3.3" evidence="5 8"/>
<feature type="binding site" evidence="7">
    <location>
        <position position="81"/>
    </location>
    <ligand>
        <name>urate</name>
        <dbReference type="ChEBI" id="CHEBI:17775"/>
    </ligand>
</feature>
<comment type="pathway">
    <text evidence="1 5">Purine metabolism; urate degradation; (S)-allantoin from urate: step 1/3.</text>
</comment>
<dbReference type="Proteomes" id="UP000027195">
    <property type="component" value="Unassembled WGS sequence"/>
</dbReference>
<evidence type="ECO:0000256" key="8">
    <source>
        <dbReference type="RuleBase" id="RU004455"/>
    </source>
</evidence>
<evidence type="ECO:0000313" key="10">
    <source>
        <dbReference type="Proteomes" id="UP000027195"/>
    </source>
</evidence>
<feature type="binding site" evidence="7">
    <location>
        <position position="206"/>
    </location>
    <ligand>
        <name>5-hydroxyisourate</name>
        <dbReference type="ChEBI" id="CHEBI:18072"/>
    </ligand>
</feature>
<keyword evidence="4 5" id="KW-0560">Oxidoreductase</keyword>
<dbReference type="HOGENOM" id="CLU_048151_0_0_1"/>
<dbReference type="GO" id="GO:0019628">
    <property type="term" value="P:urate catabolic process"/>
    <property type="evidence" value="ECO:0007669"/>
    <property type="project" value="UniProtKB-UniPathway"/>
</dbReference>
<dbReference type="NCBIfam" id="TIGR03383">
    <property type="entry name" value="urate_oxi"/>
    <property type="match status" value="1"/>
</dbReference>
<feature type="binding site" evidence="7">
    <location>
        <position position="82"/>
    </location>
    <ligand>
        <name>urate</name>
        <dbReference type="ChEBI" id="CHEBI:17775"/>
    </ligand>
</feature>
<dbReference type="InterPro" id="IPR019842">
    <property type="entry name" value="Uricase_CS"/>
</dbReference>
<comment type="similarity">
    <text evidence="2 5 8">Belongs to the uricase family.</text>
</comment>
<keyword evidence="10" id="KW-1185">Reference proteome</keyword>
<feature type="binding site" evidence="7">
    <location>
        <position position="82"/>
    </location>
    <ligand>
        <name>5-hydroxyisourate</name>
        <dbReference type="ChEBI" id="CHEBI:18072"/>
    </ligand>
</feature>
<gene>
    <name evidence="9" type="ORF">BOTBODRAFT_27867</name>
</gene>
<keyword evidence="3 5" id="KW-0659">Purine metabolism</keyword>
<dbReference type="OrthoDB" id="9992118at2759"/>
<dbReference type="PANTHER" id="PTHR42874">
    <property type="entry name" value="URICASE"/>
    <property type="match status" value="1"/>
</dbReference>
<dbReference type="EMBL" id="KL198019">
    <property type="protein sequence ID" value="KDQ19290.1"/>
    <property type="molecule type" value="Genomic_DNA"/>
</dbReference>
<feature type="active site" description="Charge relay system" evidence="6">
    <location>
        <position position="296"/>
    </location>
</feature>
<protein>
    <recommendedName>
        <fullName evidence="5 8">Uricase</fullName>
        <ecNumber evidence="5 8">1.7.3.3</ecNumber>
    </recommendedName>
    <alternativeName>
        <fullName evidence="5">Urate oxidase</fullName>
    </alternativeName>
</protein>
<evidence type="ECO:0000256" key="6">
    <source>
        <dbReference type="PIRSR" id="PIRSR000241-1"/>
    </source>
</evidence>
<feature type="binding site" evidence="7">
    <location>
        <position position="268"/>
    </location>
    <ligand>
        <name>5-hydroxyisourate</name>
        <dbReference type="ChEBI" id="CHEBI:18072"/>
    </ligand>
</feature>
<evidence type="ECO:0000256" key="4">
    <source>
        <dbReference type="ARBA" id="ARBA00023002"/>
    </source>
</evidence>
<comment type="subcellular location">
    <subcellularLocation>
        <location evidence="5">Peroxisome</location>
    </subcellularLocation>
</comment>
<feature type="binding site" evidence="7">
    <location>
        <position position="294"/>
    </location>
    <ligand>
        <name>5-hydroxyisourate</name>
        <dbReference type="ChEBI" id="CHEBI:18072"/>
    </ligand>
</feature>
<evidence type="ECO:0000256" key="5">
    <source>
        <dbReference type="PIRNR" id="PIRNR000241"/>
    </source>
</evidence>
<dbReference type="InParanoid" id="A0A067MX75"/>
<feature type="binding site" evidence="7">
    <location>
        <position position="267"/>
    </location>
    <ligand>
        <name>urate</name>
        <dbReference type="ChEBI" id="CHEBI:17775"/>
    </ligand>
</feature>
<dbReference type="Gene3D" id="3.10.270.10">
    <property type="entry name" value="Urate Oxidase"/>
    <property type="match status" value="1"/>
</dbReference>
<evidence type="ECO:0000256" key="3">
    <source>
        <dbReference type="ARBA" id="ARBA00022631"/>
    </source>
</evidence>
<evidence type="ECO:0000313" key="9">
    <source>
        <dbReference type="EMBL" id="KDQ19290.1"/>
    </source>
</evidence>
<evidence type="ECO:0000256" key="2">
    <source>
        <dbReference type="ARBA" id="ARBA00009760"/>
    </source>
</evidence>
<dbReference type="AlphaFoldDB" id="A0A067MX75"/>
<dbReference type="PIRSF" id="PIRSF000241">
    <property type="entry name" value="Urate_oxidase"/>
    <property type="match status" value="1"/>
</dbReference>
<feature type="binding site" evidence="7">
    <location>
        <position position="267"/>
    </location>
    <ligand>
        <name>5-hydroxyisourate</name>
        <dbReference type="ChEBI" id="CHEBI:18072"/>
    </ligand>
</feature>
<dbReference type="PRINTS" id="PR00093">
    <property type="entry name" value="URICASE"/>
</dbReference>
<feature type="binding site" evidence="7">
    <location>
        <position position="81"/>
    </location>
    <ligand>
        <name>5-hydroxyisourate</name>
        <dbReference type="ChEBI" id="CHEBI:18072"/>
    </ligand>
</feature>
<comment type="function">
    <text evidence="5 8">Catalyzes the oxidation of uric acid to 5-hydroxyisourate, which is further processed to form (S)-allantoin.</text>
</comment>
<sequence length="336" mass="36741">MSSASTFQLSAARYGKSNVRVFRVARETPANATSPNSDPAGVSASARGPVHHVAEFNVNAHLEGDIAKSYTEADNSVVVATDSIKNTCYILSKTSPHATSPTLYALHVGLHFVNKYDHIHKSVIALEQLRWSRIDVRGEAHKHAFVRDGDEKRTVEIEVDASAGVDHVTAKITAGYRDLLVLKSSGSAFEGFIRDEYTTLTEVSDRIFSTAIDLSYTFAPPSASKHLVPLTIDKLSALDAEYEFDKVAESARRVTLEVFAEDESASVQATLYKAAQRLLEVNGWVASVTYRLPNRHYVPVNLAFAGLENMHPPEQAEVFCLLDAPSGYISATVTRT</sequence>
<dbReference type="GO" id="GO:0006145">
    <property type="term" value="P:purine nucleobase catabolic process"/>
    <property type="evidence" value="ECO:0007669"/>
    <property type="project" value="TreeGrafter"/>
</dbReference>
<feature type="binding site" evidence="7">
    <location>
        <position position="268"/>
    </location>
    <ligand>
        <name>urate</name>
        <dbReference type="ChEBI" id="CHEBI:17775"/>
    </ligand>
</feature>
<feature type="active site" description="Charge relay system" evidence="6">
    <location>
        <position position="16"/>
    </location>
</feature>
<dbReference type="STRING" id="930990.A0A067MX75"/>
<feature type="binding site" evidence="7">
    <location>
        <position position="294"/>
    </location>
    <ligand>
        <name>urate</name>
        <dbReference type="ChEBI" id="CHEBI:17775"/>
    </ligand>
</feature>
<feature type="binding site" evidence="7">
    <location>
        <position position="206"/>
    </location>
    <ligand>
        <name>urate</name>
        <dbReference type="ChEBI" id="CHEBI:17775"/>
    </ligand>
</feature>
<keyword evidence="5" id="KW-0576">Peroxisome</keyword>
<dbReference type="Pfam" id="PF01014">
    <property type="entry name" value="Uricase"/>
    <property type="match status" value="2"/>
</dbReference>
<dbReference type="GO" id="GO:0004846">
    <property type="term" value="F:urate oxidase activity"/>
    <property type="evidence" value="ECO:0007669"/>
    <property type="project" value="UniProtKB-EC"/>
</dbReference>
<feature type="binding site" evidence="7">
    <location>
        <position position="294"/>
    </location>
    <ligand>
        <name>O2</name>
        <dbReference type="ChEBI" id="CHEBI:15379"/>
    </ligand>
</feature>
<dbReference type="PROSITE" id="PS00366">
    <property type="entry name" value="URICASE"/>
    <property type="match status" value="1"/>
</dbReference>
<accession>A0A067MX75</accession>
<dbReference type="GO" id="GO:0005777">
    <property type="term" value="C:peroxisome"/>
    <property type="evidence" value="ECO:0007669"/>
    <property type="project" value="UniProtKB-SubCell"/>
</dbReference>
<proteinExistence type="inferred from homology"/>
<feature type="binding site" evidence="7">
    <location>
        <position position="81"/>
    </location>
    <ligand>
        <name>O2</name>
        <dbReference type="ChEBI" id="CHEBI:15379"/>
    </ligand>
</feature>
<feature type="binding site" evidence="7">
    <location>
        <position position="189"/>
    </location>
    <ligand>
        <name>urate</name>
        <dbReference type="ChEBI" id="CHEBI:17775"/>
    </ligand>
</feature>
<dbReference type="InterPro" id="IPR002042">
    <property type="entry name" value="Uricase"/>
</dbReference>
<evidence type="ECO:0000256" key="7">
    <source>
        <dbReference type="PIRSR" id="PIRSR000241-2"/>
    </source>
</evidence>
<dbReference type="UniPathway" id="UPA00394">
    <property type="reaction ID" value="UER00650"/>
</dbReference>
<feature type="binding site" evidence="7">
    <location>
        <position position="189"/>
    </location>
    <ligand>
        <name>5-hydroxyisourate</name>
        <dbReference type="ChEBI" id="CHEBI:18072"/>
    </ligand>
</feature>
<organism evidence="9 10">
    <name type="scientific">Botryobasidium botryosum (strain FD-172 SS1)</name>
    <dbReference type="NCBI Taxonomy" id="930990"/>
    <lineage>
        <taxon>Eukaryota</taxon>
        <taxon>Fungi</taxon>
        <taxon>Dikarya</taxon>
        <taxon>Basidiomycota</taxon>
        <taxon>Agaricomycotina</taxon>
        <taxon>Agaricomycetes</taxon>
        <taxon>Cantharellales</taxon>
        <taxon>Botryobasidiaceae</taxon>
        <taxon>Botryobasidium</taxon>
    </lineage>
</organism>
<comment type="catalytic activity">
    <reaction evidence="5 8">
        <text>urate + O2 + H2O = 5-hydroxyisourate + H2O2</text>
        <dbReference type="Rhea" id="RHEA:21368"/>
        <dbReference type="ChEBI" id="CHEBI:15377"/>
        <dbReference type="ChEBI" id="CHEBI:15379"/>
        <dbReference type="ChEBI" id="CHEBI:16240"/>
        <dbReference type="ChEBI" id="CHEBI:17775"/>
        <dbReference type="ChEBI" id="CHEBI:18072"/>
        <dbReference type="EC" id="1.7.3.3"/>
    </reaction>
</comment>
<dbReference type="SUPFAM" id="SSF55620">
    <property type="entry name" value="Tetrahydrobiopterin biosynthesis enzymes-like"/>
    <property type="match status" value="2"/>
</dbReference>
<dbReference type="PANTHER" id="PTHR42874:SF1">
    <property type="entry name" value="URICASE"/>
    <property type="match status" value="1"/>
</dbReference>
<reference evidence="10" key="1">
    <citation type="journal article" date="2014" name="Proc. Natl. Acad. Sci. U.S.A.">
        <title>Extensive sampling of basidiomycete genomes demonstrates inadequacy of the white-rot/brown-rot paradigm for wood decay fungi.</title>
        <authorList>
            <person name="Riley R."/>
            <person name="Salamov A.A."/>
            <person name="Brown D.W."/>
            <person name="Nagy L.G."/>
            <person name="Floudas D."/>
            <person name="Held B.W."/>
            <person name="Levasseur A."/>
            <person name="Lombard V."/>
            <person name="Morin E."/>
            <person name="Otillar R."/>
            <person name="Lindquist E.A."/>
            <person name="Sun H."/>
            <person name="LaButti K.M."/>
            <person name="Schmutz J."/>
            <person name="Jabbour D."/>
            <person name="Luo H."/>
            <person name="Baker S.E."/>
            <person name="Pisabarro A.G."/>
            <person name="Walton J.D."/>
            <person name="Blanchette R.A."/>
            <person name="Henrissat B."/>
            <person name="Martin F."/>
            <person name="Cullen D."/>
            <person name="Hibbett D.S."/>
            <person name="Grigoriev I.V."/>
        </authorList>
    </citation>
    <scope>NUCLEOTIDE SEQUENCE [LARGE SCALE GENOMIC DNA]</scope>
    <source>
        <strain evidence="10">FD-172 SS1</strain>
    </source>
</reference>
<dbReference type="FunCoup" id="A0A067MX75">
    <property type="interactions" value="48"/>
</dbReference>
<feature type="active site" description="Charge relay system" evidence="6">
    <location>
        <position position="81"/>
    </location>
</feature>
<evidence type="ECO:0000256" key="1">
    <source>
        <dbReference type="ARBA" id="ARBA00004831"/>
    </source>
</evidence>
<name>A0A067MX75_BOTB1</name>